<keyword evidence="1" id="KW-0539">Nucleus</keyword>
<dbReference type="AlphaFoldDB" id="A0A8H4ADW3"/>
<feature type="region of interest" description="Disordered" evidence="2">
    <location>
        <begin position="1"/>
        <end position="21"/>
    </location>
</feature>
<proteinExistence type="predicted"/>
<gene>
    <name evidence="4" type="ORF">F8M41_023151</name>
</gene>
<keyword evidence="1" id="KW-0238">DNA-binding</keyword>
<dbReference type="PROSITE" id="PS50118">
    <property type="entry name" value="HMG_BOX_2"/>
    <property type="match status" value="1"/>
</dbReference>
<evidence type="ECO:0000259" key="3">
    <source>
        <dbReference type="PROSITE" id="PS50118"/>
    </source>
</evidence>
<organism evidence="4 5">
    <name type="scientific">Gigaspora margarita</name>
    <dbReference type="NCBI Taxonomy" id="4874"/>
    <lineage>
        <taxon>Eukaryota</taxon>
        <taxon>Fungi</taxon>
        <taxon>Fungi incertae sedis</taxon>
        <taxon>Mucoromycota</taxon>
        <taxon>Glomeromycotina</taxon>
        <taxon>Glomeromycetes</taxon>
        <taxon>Diversisporales</taxon>
        <taxon>Gigasporaceae</taxon>
        <taxon>Gigaspora</taxon>
    </lineage>
</organism>
<name>A0A8H4ADW3_GIGMA</name>
<dbReference type="InterPro" id="IPR036910">
    <property type="entry name" value="HMG_box_dom_sf"/>
</dbReference>
<keyword evidence="5" id="KW-1185">Reference proteome</keyword>
<comment type="caution">
    <text evidence="4">The sequence shown here is derived from an EMBL/GenBank/DDBJ whole genome shotgun (WGS) entry which is preliminary data.</text>
</comment>
<dbReference type="OrthoDB" id="2307332at2759"/>
<reference evidence="4 5" key="1">
    <citation type="journal article" date="2019" name="Environ. Microbiol.">
        <title>At the nexus of three kingdoms: the genome of the mycorrhizal fungus Gigaspora margarita provides insights into plant, endobacterial and fungal interactions.</title>
        <authorList>
            <person name="Venice F."/>
            <person name="Ghignone S."/>
            <person name="Salvioli di Fossalunga A."/>
            <person name="Amselem J."/>
            <person name="Novero M."/>
            <person name="Xianan X."/>
            <person name="Sedzielewska Toro K."/>
            <person name="Morin E."/>
            <person name="Lipzen A."/>
            <person name="Grigoriev I.V."/>
            <person name="Henrissat B."/>
            <person name="Martin F.M."/>
            <person name="Bonfante P."/>
        </authorList>
    </citation>
    <scope>NUCLEOTIDE SEQUENCE [LARGE SCALE GENOMIC DNA]</scope>
    <source>
        <strain evidence="4 5">BEG34</strain>
    </source>
</reference>
<dbReference type="GO" id="GO:0005634">
    <property type="term" value="C:nucleus"/>
    <property type="evidence" value="ECO:0007669"/>
    <property type="project" value="UniProtKB-UniRule"/>
</dbReference>
<accession>A0A8H4ADW3</accession>
<evidence type="ECO:0000313" key="4">
    <source>
        <dbReference type="EMBL" id="KAF0483989.1"/>
    </source>
</evidence>
<dbReference type="Pfam" id="PF00505">
    <property type="entry name" value="HMG_box"/>
    <property type="match status" value="1"/>
</dbReference>
<dbReference type="EMBL" id="WTPW01000741">
    <property type="protein sequence ID" value="KAF0483989.1"/>
    <property type="molecule type" value="Genomic_DNA"/>
</dbReference>
<dbReference type="Gene3D" id="1.10.30.10">
    <property type="entry name" value="High mobility group box domain"/>
    <property type="match status" value="1"/>
</dbReference>
<dbReference type="SUPFAM" id="SSF47095">
    <property type="entry name" value="HMG-box"/>
    <property type="match status" value="1"/>
</dbReference>
<evidence type="ECO:0000256" key="1">
    <source>
        <dbReference type="PROSITE-ProRule" id="PRU00267"/>
    </source>
</evidence>
<dbReference type="GO" id="GO:0003677">
    <property type="term" value="F:DNA binding"/>
    <property type="evidence" value="ECO:0007669"/>
    <property type="project" value="UniProtKB-UniRule"/>
</dbReference>
<dbReference type="InterPro" id="IPR009071">
    <property type="entry name" value="HMG_box_dom"/>
</dbReference>
<feature type="domain" description="HMG box" evidence="3">
    <location>
        <begin position="77"/>
        <end position="145"/>
    </location>
</feature>
<sequence>MSQQSQLISGSFNLPQNGRPSHQVSQQEWLFIDESSTIASPKPKRPCDLSNLLVIVPFPPKVDPSDLIRRNKHGELLARSTNKFLIYRNEFAKQLHSQGYRLSMREVSKMASKSWKKEERRVKRKYEEIAREVERIHVRLAMSDNSKQELKNKNKLNGDRIAKQTTNEHEKMQQQFYDKIRLKQETQNELDASTNVSRSVFRENDDPVTNDTQSQQIETITKIIPSQRYDASPILSPIMHFTDIQETQPTYFLEPQTNNNQLFQFYNNEQNSLSTFDNALTSSQIDNIISFSLSNLSADCFFNLNSAACNNFNPADRNLGGNSAIIVNFGTNSIGNGSSMSYL</sequence>
<dbReference type="Proteomes" id="UP000439903">
    <property type="component" value="Unassembled WGS sequence"/>
</dbReference>
<protein>
    <submittedName>
        <fullName evidence="4">MATA-HMG</fullName>
    </submittedName>
</protein>
<evidence type="ECO:0000313" key="5">
    <source>
        <dbReference type="Proteomes" id="UP000439903"/>
    </source>
</evidence>
<feature type="DNA-binding region" description="HMG box" evidence="1">
    <location>
        <begin position="77"/>
        <end position="145"/>
    </location>
</feature>
<evidence type="ECO:0000256" key="2">
    <source>
        <dbReference type="SAM" id="MobiDB-lite"/>
    </source>
</evidence>